<gene>
    <name evidence="1" type="ORF">HNR05_000518</name>
</gene>
<organism evidence="1 2">
    <name type="scientific">Glaciibacter psychrotolerans</name>
    <dbReference type="NCBI Taxonomy" id="670054"/>
    <lineage>
        <taxon>Bacteria</taxon>
        <taxon>Bacillati</taxon>
        <taxon>Actinomycetota</taxon>
        <taxon>Actinomycetes</taxon>
        <taxon>Micrococcales</taxon>
        <taxon>Microbacteriaceae</taxon>
        <taxon>Glaciibacter</taxon>
    </lineage>
</organism>
<dbReference type="InterPro" id="IPR009148">
    <property type="entry name" value="PcsB-like"/>
</dbReference>
<dbReference type="RefSeq" id="WP_179577594.1">
    <property type="nucleotide sequence ID" value="NZ_JACCFM010000001.1"/>
</dbReference>
<dbReference type="EMBL" id="JACCFM010000001">
    <property type="protein sequence ID" value="NYJ18727.1"/>
    <property type="molecule type" value="Genomic_DNA"/>
</dbReference>
<dbReference type="SUPFAM" id="SSF53955">
    <property type="entry name" value="Lysozyme-like"/>
    <property type="match status" value="1"/>
</dbReference>
<dbReference type="InterPro" id="IPR023346">
    <property type="entry name" value="Lysozyme-like_dom_sf"/>
</dbReference>
<evidence type="ECO:0000313" key="1">
    <source>
        <dbReference type="EMBL" id="NYJ18727.1"/>
    </source>
</evidence>
<dbReference type="Proteomes" id="UP000537260">
    <property type="component" value="Unassembled WGS sequence"/>
</dbReference>
<reference evidence="1 2" key="1">
    <citation type="submission" date="2020-07" db="EMBL/GenBank/DDBJ databases">
        <title>Sequencing the genomes of 1000 actinobacteria strains.</title>
        <authorList>
            <person name="Klenk H.-P."/>
        </authorList>
    </citation>
    <scope>NUCLEOTIDE SEQUENCE [LARGE SCALE GENOMIC DNA]</scope>
    <source>
        <strain evidence="1 2">LI1</strain>
    </source>
</reference>
<dbReference type="PRINTS" id="PR01852">
    <property type="entry name" value="SIBAPROTEIN"/>
</dbReference>
<proteinExistence type="predicted"/>
<sequence length="273" mass="27310">MLTIGTLVGTIAVTQFALVGHESSVAETAAVAAGTGMHKEQLVAYAGVTSAHAERNAQTTIANANIVIAAAQGKTDATALSASVAMLGNYTILNSDRVFALVDQTQANASLVTAATLEADRIAAEQAAAAAAAAVAAAAAQAAADAADAAARASVVSAQGPAVSSRPAAPTDPSGAQAIARDLMAAQYGWGDDQFGCLVSLWSRESGWNVNAYNASSGATGIPQAVPGSKMASAGADWQTNPATQITWGLGYIAGRYGTPCGAWDHLESAGWY</sequence>
<accession>A0A7Z0J4T5</accession>
<comment type="caution">
    <text evidence="1">The sequence shown here is derived from an EMBL/GenBank/DDBJ whole genome shotgun (WGS) entry which is preliminary data.</text>
</comment>
<keyword evidence="2" id="KW-1185">Reference proteome</keyword>
<protein>
    <recommendedName>
        <fullName evidence="3">Lytic transglycosylase domain-containing protein</fullName>
    </recommendedName>
</protein>
<dbReference type="AlphaFoldDB" id="A0A7Z0J4T5"/>
<evidence type="ECO:0000313" key="2">
    <source>
        <dbReference type="Proteomes" id="UP000537260"/>
    </source>
</evidence>
<evidence type="ECO:0008006" key="3">
    <source>
        <dbReference type="Google" id="ProtNLM"/>
    </source>
</evidence>
<name>A0A7Z0J4T5_9MICO</name>